<evidence type="ECO:0000313" key="3">
    <source>
        <dbReference type="EMBL" id="CCI79716.1"/>
    </source>
</evidence>
<evidence type="ECO:0000313" key="2">
    <source>
        <dbReference type="EMBL" id="CCI79715.1"/>
    </source>
</evidence>
<sequence>MVKAHVLVGMLFVVGFAEGKGKWGPGAGREGCGSGWRPGSLEWADIPIASVFCFPSSCS</sequence>
<name>N0E6J5_PIG</name>
<dbReference type="EMBL" id="HE864478">
    <property type="protein sequence ID" value="CCI79715.1"/>
    <property type="molecule type" value="mRNA"/>
</dbReference>
<evidence type="ECO:0000256" key="1">
    <source>
        <dbReference type="SAM" id="SignalP"/>
    </source>
</evidence>
<dbReference type="EMBL" id="HE864479">
    <property type="protein sequence ID" value="CCI79716.1"/>
    <property type="molecule type" value="mRNA"/>
</dbReference>
<dbReference type="AlphaFoldDB" id="N0E6J5"/>
<accession>N0E6J5</accession>
<feature type="chain" id="PRO_5014584925" evidence="1">
    <location>
        <begin position="20"/>
        <end position="59"/>
    </location>
</feature>
<protein>
    <submittedName>
        <fullName evidence="2">Lymphocyte antigen-6 G5B splicing isoform 325</fullName>
    </submittedName>
    <submittedName>
        <fullName evidence="3">Lymphocyte antigen-6 G5B splicing isoform 714</fullName>
    </submittedName>
</protein>
<accession>K7GN36</accession>
<proteinExistence type="evidence at transcript level"/>
<organism evidence="2">
    <name type="scientific">Sus scrofa</name>
    <name type="common">Pig</name>
    <dbReference type="NCBI Taxonomy" id="9823"/>
    <lineage>
        <taxon>Eukaryota</taxon>
        <taxon>Metazoa</taxon>
        <taxon>Chordata</taxon>
        <taxon>Craniata</taxon>
        <taxon>Vertebrata</taxon>
        <taxon>Euteleostomi</taxon>
        <taxon>Mammalia</taxon>
        <taxon>Eutheria</taxon>
        <taxon>Laurasiatheria</taxon>
        <taxon>Artiodactyla</taxon>
        <taxon>Suina</taxon>
        <taxon>Suidae</taxon>
        <taxon>Sus</taxon>
    </lineage>
</organism>
<keyword evidence="1" id="KW-0732">Signal</keyword>
<feature type="signal peptide" evidence="1">
    <location>
        <begin position="1"/>
        <end position="19"/>
    </location>
</feature>
<gene>
    <name evidence="2" type="primary">Ly6g5b</name>
</gene>
<reference evidence="2" key="1">
    <citation type="journal article" date="2013" name="BMC Genomics">
        <title>Intron retention and transcript chimerism conserved across mammals: Ly6g5b and Csnk2b-Ly6g5b as examples.</title>
        <authorList>
            <person name="Hernandez-Torres F."/>
            <person name="Rastrojo A."/>
            <person name="Aguado B."/>
        </authorList>
    </citation>
    <scope>NUCLEOTIDE SEQUENCE</scope>
    <source>
        <tissue evidence="2">Brain</tissue>
    </source>
</reference>